<accession>A0ABV9XUX1</accession>
<evidence type="ECO:0000313" key="5">
    <source>
        <dbReference type="Proteomes" id="UP001595833"/>
    </source>
</evidence>
<feature type="transmembrane region" description="Helical" evidence="2">
    <location>
        <begin position="184"/>
        <end position="206"/>
    </location>
</feature>
<dbReference type="InterPro" id="IPR035897">
    <property type="entry name" value="Toll_tir_struct_dom_sf"/>
</dbReference>
<keyword evidence="2" id="KW-0812">Transmembrane</keyword>
<keyword evidence="2" id="KW-0472">Membrane</keyword>
<feature type="region of interest" description="Disordered" evidence="1">
    <location>
        <begin position="466"/>
        <end position="491"/>
    </location>
</feature>
<gene>
    <name evidence="4" type="ORF">ACFPFM_09860</name>
</gene>
<dbReference type="InterPro" id="IPR000157">
    <property type="entry name" value="TIR_dom"/>
</dbReference>
<feature type="transmembrane region" description="Helical" evidence="2">
    <location>
        <begin position="212"/>
        <end position="238"/>
    </location>
</feature>
<organism evidence="4 5">
    <name type="scientific">Saccharothrix xinjiangensis</name>
    <dbReference type="NCBI Taxonomy" id="204798"/>
    <lineage>
        <taxon>Bacteria</taxon>
        <taxon>Bacillati</taxon>
        <taxon>Actinomycetota</taxon>
        <taxon>Actinomycetes</taxon>
        <taxon>Pseudonocardiales</taxon>
        <taxon>Pseudonocardiaceae</taxon>
        <taxon>Saccharothrix</taxon>
    </lineage>
</organism>
<evidence type="ECO:0000256" key="1">
    <source>
        <dbReference type="SAM" id="MobiDB-lite"/>
    </source>
</evidence>
<reference evidence="5" key="1">
    <citation type="journal article" date="2019" name="Int. J. Syst. Evol. Microbiol.">
        <title>The Global Catalogue of Microorganisms (GCM) 10K type strain sequencing project: providing services to taxonomists for standard genome sequencing and annotation.</title>
        <authorList>
            <consortium name="The Broad Institute Genomics Platform"/>
            <consortium name="The Broad Institute Genome Sequencing Center for Infectious Disease"/>
            <person name="Wu L."/>
            <person name="Ma J."/>
        </authorList>
    </citation>
    <scope>NUCLEOTIDE SEQUENCE [LARGE SCALE GENOMIC DNA]</scope>
    <source>
        <strain evidence="5">KCTC 12848</strain>
    </source>
</reference>
<feature type="domain" description="TIR" evidence="3">
    <location>
        <begin position="32"/>
        <end position="146"/>
    </location>
</feature>
<feature type="transmembrane region" description="Helical" evidence="2">
    <location>
        <begin position="259"/>
        <end position="281"/>
    </location>
</feature>
<dbReference type="EMBL" id="JBHSJB010000007">
    <property type="protein sequence ID" value="MFC5054061.1"/>
    <property type="molecule type" value="Genomic_DNA"/>
</dbReference>
<sequence length="491" mass="53650">MAEATRTPGELIFVNYRQNGRARDGLLRLPHAQVVEAVAERLRSHFGPDRVFLDTGIHTGEHYPDALREGLRNSALLVAVVHPGWARDLADRAGGLDWVRQEIRTALEEGKHVLPLLLDQAALPDPDALPDDLRPFAFKQARRIDFGHWERDVRLFVQEVEAHLSPVALPERVEPRVPAPRGPLGLVLAWLLGAVAPVATTTALVPDAGMRAAWLAALAITGVLLLLVPALITWLAYGARDFLDGLDHESALLPRDVKVDVITALVVAALAVFVLLSVPVLEPQQRMLLVAVAVVVLVVIALGVPWLRRFRTARQWPRPELEADPTTVREALHDVRRHLEAHGPFLNRLRRDQAHYALDQVEAAAARLRELADRDRATWLRAAPRLPVLAHALSFGATAGAAVAAAVVHRVSGGTHWSAPFWAVAGVVAATAGYGATAEAAYRFQRRRRDRVAAAAPAEVAALRQEVDESGIPRPAPINEDAAELRKAHPR</sequence>
<feature type="transmembrane region" description="Helical" evidence="2">
    <location>
        <begin position="287"/>
        <end position="307"/>
    </location>
</feature>
<keyword evidence="5" id="KW-1185">Reference proteome</keyword>
<keyword evidence="2" id="KW-1133">Transmembrane helix</keyword>
<evidence type="ECO:0000259" key="3">
    <source>
        <dbReference type="Pfam" id="PF13676"/>
    </source>
</evidence>
<proteinExistence type="predicted"/>
<evidence type="ECO:0000256" key="2">
    <source>
        <dbReference type="SAM" id="Phobius"/>
    </source>
</evidence>
<protein>
    <submittedName>
        <fullName evidence="4">TIR domain-containing protein</fullName>
    </submittedName>
</protein>
<feature type="transmembrane region" description="Helical" evidence="2">
    <location>
        <begin position="386"/>
        <end position="409"/>
    </location>
</feature>
<dbReference type="Proteomes" id="UP001595833">
    <property type="component" value="Unassembled WGS sequence"/>
</dbReference>
<name>A0ABV9XUX1_9PSEU</name>
<dbReference type="Pfam" id="PF13676">
    <property type="entry name" value="TIR_2"/>
    <property type="match status" value="1"/>
</dbReference>
<dbReference type="SUPFAM" id="SSF52200">
    <property type="entry name" value="Toll/Interleukin receptor TIR domain"/>
    <property type="match status" value="1"/>
</dbReference>
<feature type="transmembrane region" description="Helical" evidence="2">
    <location>
        <begin position="421"/>
        <end position="442"/>
    </location>
</feature>
<dbReference type="Gene3D" id="3.40.50.10140">
    <property type="entry name" value="Toll/interleukin-1 receptor homology (TIR) domain"/>
    <property type="match status" value="1"/>
</dbReference>
<evidence type="ECO:0000313" key="4">
    <source>
        <dbReference type="EMBL" id="MFC5054061.1"/>
    </source>
</evidence>
<comment type="caution">
    <text evidence="4">The sequence shown here is derived from an EMBL/GenBank/DDBJ whole genome shotgun (WGS) entry which is preliminary data.</text>
</comment>
<dbReference type="RefSeq" id="WP_344042882.1">
    <property type="nucleotide sequence ID" value="NZ_BAAAKE010000038.1"/>
</dbReference>